<dbReference type="Pfam" id="PF00450">
    <property type="entry name" value="Peptidase_S10"/>
    <property type="match status" value="1"/>
</dbReference>
<dbReference type="SUPFAM" id="SSF53474">
    <property type="entry name" value="alpha/beta-Hydrolases"/>
    <property type="match status" value="1"/>
</dbReference>
<keyword evidence="7" id="KW-1015">Disulfide bond</keyword>
<feature type="chain" id="PRO_5044764034" evidence="9">
    <location>
        <begin position="22"/>
        <end position="462"/>
    </location>
</feature>
<evidence type="ECO:0000256" key="7">
    <source>
        <dbReference type="ARBA" id="ARBA00023157"/>
    </source>
</evidence>
<dbReference type="Proteomes" id="UP001604336">
    <property type="component" value="Unassembled WGS sequence"/>
</dbReference>
<gene>
    <name evidence="10" type="ORF">Adt_23680</name>
</gene>
<comment type="caution">
    <text evidence="10">The sequence shown here is derived from an EMBL/GenBank/DDBJ whole genome shotgun (WGS) entry which is preliminary data.</text>
</comment>
<sequence length="462" mass="52446">MSSFSLFFNLFLLILPQVLNPQYAYSYSNVEFLPGFDGRLPFKLETGYIGVGESENVQLFYYFVESEKNPEEDPLIIWLTGGPGCSSLSGFAYEIGPFSFDTINYNGGFPSLVLNPKSWTKAANIIFLDSPVLTGFSYARTPTAAQGTDIEACGYAHEFLRKWLIDHPQFISNEFYVGGDSYSGLIVPVLTHIISEGIPAGIKPIINLKGYILGNPVTSPSDRNYKIPYSHGLGFISSELYKSLKKHCKGEYFQIDPNNALCYQNVQAFNKCTNQINDKHILEPNCDFDYVNPPPLFGKRRSLDDIFRKPNKEFSCRAEEFILVITWANNRDVQEALHVRKGTIKEWVRCNRHLTSFTKTVANSVPYHTKLSIQGYRSLIYSGDHDFSVPFLATSAWIKSLNYSIVDEWRPWIVNNQVAGYTRTYSNQMTFATVKGGGHTAPTYRPEECFAMLERWISYEPI</sequence>
<keyword evidence="6 9" id="KW-0732">Signal</keyword>
<dbReference type="GO" id="GO:0005576">
    <property type="term" value="C:extracellular region"/>
    <property type="evidence" value="ECO:0007669"/>
    <property type="project" value="UniProtKB-SubCell"/>
</dbReference>
<dbReference type="GO" id="GO:0006508">
    <property type="term" value="P:proteolysis"/>
    <property type="evidence" value="ECO:0007669"/>
    <property type="project" value="UniProtKB-KW"/>
</dbReference>
<dbReference type="GO" id="GO:0019748">
    <property type="term" value="P:secondary metabolic process"/>
    <property type="evidence" value="ECO:0007669"/>
    <property type="project" value="UniProtKB-ARBA"/>
</dbReference>
<name>A0ABD1SBI6_9LAMI</name>
<comment type="subcellular location">
    <subcellularLocation>
        <location evidence="1">Secreted</location>
    </subcellularLocation>
</comment>
<proteinExistence type="inferred from homology"/>
<keyword evidence="5" id="KW-0378">Hydrolase</keyword>
<dbReference type="FunFam" id="3.40.50.1820:FF:000148">
    <property type="entry name" value="Serine carboxypeptidase-like 11"/>
    <property type="match status" value="1"/>
</dbReference>
<accession>A0ABD1SBI6</accession>
<dbReference type="GO" id="GO:0004180">
    <property type="term" value="F:carboxypeptidase activity"/>
    <property type="evidence" value="ECO:0007669"/>
    <property type="project" value="UniProtKB-KW"/>
</dbReference>
<dbReference type="InterPro" id="IPR029058">
    <property type="entry name" value="AB_hydrolase_fold"/>
</dbReference>
<dbReference type="EMBL" id="JBFOLK010000007">
    <property type="protein sequence ID" value="KAL2498130.1"/>
    <property type="molecule type" value="Genomic_DNA"/>
</dbReference>
<evidence type="ECO:0000256" key="1">
    <source>
        <dbReference type="ARBA" id="ARBA00004613"/>
    </source>
</evidence>
<reference evidence="11" key="1">
    <citation type="submission" date="2024-07" db="EMBL/GenBank/DDBJ databases">
        <title>Two chromosome-level genome assemblies of Korean endemic species Abeliophyllum distichum and Forsythia ovata (Oleaceae).</title>
        <authorList>
            <person name="Jang H."/>
        </authorList>
    </citation>
    <scope>NUCLEOTIDE SEQUENCE [LARGE SCALE GENOMIC DNA]</scope>
</reference>
<keyword evidence="5" id="KW-0645">Protease</keyword>
<keyword evidence="8" id="KW-0325">Glycoprotein</keyword>
<feature type="signal peptide" evidence="9">
    <location>
        <begin position="1"/>
        <end position="21"/>
    </location>
</feature>
<dbReference type="AlphaFoldDB" id="A0ABD1SBI6"/>
<evidence type="ECO:0000256" key="8">
    <source>
        <dbReference type="ARBA" id="ARBA00023180"/>
    </source>
</evidence>
<dbReference type="GO" id="GO:0016752">
    <property type="term" value="F:sinapoyltransferase activity"/>
    <property type="evidence" value="ECO:0007669"/>
    <property type="project" value="UniProtKB-ARBA"/>
</dbReference>
<protein>
    <submittedName>
        <fullName evidence="10">Serine carboxypeptidase-like 11</fullName>
    </submittedName>
</protein>
<dbReference type="Gene3D" id="3.40.50.12670">
    <property type="match status" value="1"/>
</dbReference>
<dbReference type="PANTHER" id="PTHR11802:SF29">
    <property type="entry name" value="SERINE CARBOXYPEPTIDASE-LIKE 19"/>
    <property type="match status" value="1"/>
</dbReference>
<dbReference type="InterPro" id="IPR001563">
    <property type="entry name" value="Peptidase_S10"/>
</dbReference>
<dbReference type="FunFam" id="3.40.50.11320:FF:000002">
    <property type="entry name" value="Carboxypeptidase"/>
    <property type="match status" value="1"/>
</dbReference>
<dbReference type="Gene3D" id="3.40.50.1820">
    <property type="entry name" value="alpha/beta hydrolase"/>
    <property type="match status" value="1"/>
</dbReference>
<keyword evidence="11" id="KW-1185">Reference proteome</keyword>
<evidence type="ECO:0000256" key="4">
    <source>
        <dbReference type="ARBA" id="ARBA00022645"/>
    </source>
</evidence>
<evidence type="ECO:0000256" key="5">
    <source>
        <dbReference type="ARBA" id="ARBA00022670"/>
    </source>
</evidence>
<dbReference type="FunFam" id="3.40.50.12670:FF:000001">
    <property type="entry name" value="Carboxypeptidase"/>
    <property type="match status" value="1"/>
</dbReference>
<evidence type="ECO:0000313" key="10">
    <source>
        <dbReference type="EMBL" id="KAL2498130.1"/>
    </source>
</evidence>
<keyword evidence="4" id="KW-0121">Carboxypeptidase</keyword>
<keyword evidence="3" id="KW-0964">Secreted</keyword>
<evidence type="ECO:0000256" key="3">
    <source>
        <dbReference type="ARBA" id="ARBA00022525"/>
    </source>
</evidence>
<dbReference type="PANTHER" id="PTHR11802">
    <property type="entry name" value="SERINE PROTEASE FAMILY S10 SERINE CARBOXYPEPTIDASE"/>
    <property type="match status" value="1"/>
</dbReference>
<comment type="similarity">
    <text evidence="2">Belongs to the peptidase S10 family.</text>
</comment>
<dbReference type="PRINTS" id="PR00724">
    <property type="entry name" value="CRBOXYPTASEC"/>
</dbReference>
<evidence type="ECO:0000256" key="9">
    <source>
        <dbReference type="SAM" id="SignalP"/>
    </source>
</evidence>
<evidence type="ECO:0000256" key="6">
    <source>
        <dbReference type="ARBA" id="ARBA00022729"/>
    </source>
</evidence>
<evidence type="ECO:0000313" key="11">
    <source>
        <dbReference type="Proteomes" id="UP001604336"/>
    </source>
</evidence>
<evidence type="ECO:0000256" key="2">
    <source>
        <dbReference type="ARBA" id="ARBA00009431"/>
    </source>
</evidence>
<organism evidence="10 11">
    <name type="scientific">Abeliophyllum distichum</name>
    <dbReference type="NCBI Taxonomy" id="126358"/>
    <lineage>
        <taxon>Eukaryota</taxon>
        <taxon>Viridiplantae</taxon>
        <taxon>Streptophyta</taxon>
        <taxon>Embryophyta</taxon>
        <taxon>Tracheophyta</taxon>
        <taxon>Spermatophyta</taxon>
        <taxon>Magnoliopsida</taxon>
        <taxon>eudicotyledons</taxon>
        <taxon>Gunneridae</taxon>
        <taxon>Pentapetalae</taxon>
        <taxon>asterids</taxon>
        <taxon>lamiids</taxon>
        <taxon>Lamiales</taxon>
        <taxon>Oleaceae</taxon>
        <taxon>Forsythieae</taxon>
        <taxon>Abeliophyllum</taxon>
    </lineage>
</organism>